<feature type="region of interest" description="Disordered" evidence="4">
    <location>
        <begin position="187"/>
        <end position="227"/>
    </location>
</feature>
<keyword evidence="7" id="KW-1185">Reference proteome</keyword>
<dbReference type="Gene3D" id="3.30.40.10">
    <property type="entry name" value="Zinc/RING finger domain, C3HC4 (zinc finger)"/>
    <property type="match status" value="1"/>
</dbReference>
<dbReference type="InterPro" id="IPR013083">
    <property type="entry name" value="Znf_RING/FYVE/PHD"/>
</dbReference>
<dbReference type="EMBL" id="CALNXI010000196">
    <property type="protein sequence ID" value="CAH3021836.1"/>
    <property type="molecule type" value="Genomic_DNA"/>
</dbReference>
<feature type="non-terminal residue" evidence="6">
    <location>
        <position position="1"/>
    </location>
</feature>
<evidence type="ECO:0000256" key="4">
    <source>
        <dbReference type="SAM" id="MobiDB-lite"/>
    </source>
</evidence>
<keyword evidence="2" id="KW-0862">Zinc</keyword>
<feature type="compositionally biased region" description="Polar residues" evidence="4">
    <location>
        <begin position="88"/>
        <end position="112"/>
    </location>
</feature>
<dbReference type="CDD" id="cd16449">
    <property type="entry name" value="RING-HC"/>
    <property type="match status" value="1"/>
</dbReference>
<evidence type="ECO:0000256" key="2">
    <source>
        <dbReference type="ARBA" id="ARBA00022833"/>
    </source>
</evidence>
<feature type="compositionally biased region" description="Basic and acidic residues" evidence="4">
    <location>
        <begin position="407"/>
        <end position="418"/>
    </location>
</feature>
<protein>
    <recommendedName>
        <fullName evidence="5">RING-type domain-containing protein</fullName>
    </recommendedName>
</protein>
<gene>
    <name evidence="6" type="ORF">PEVE_00012934</name>
</gene>
<sequence length="424" mass="47715">VNREENSSFRAPMPSAMDNQMSSPKFITCPDCGERYDNGQKRRLIDTCGHPRCYSCLFVDKPCPLCQKIPQDPRSRSGSLRTDISGGSDESLNNLGNTLTSGTLSKDQTSLSHPDLSEIQKTRALTLPARGFRTDNYFRSLYRYDPHANDTADERDSKDKPRRVLNYHKSLENLSDEFWRSVERAASPLGRGRNSPPSSTLSSTDDVSSGKNRLTVPVQTRPRAATESVRAEALRKLEIAEGRPRANSEFIFSRKFLEGGISERHEVYNERGNFTLPRNFHMPESGDRGRAASDRSSDISQPFSDSCSESSGDSDHLSIGNPHSPTYRGITKRASYDENQNERLKIAEERLYTGLMRSEEGRKTTKSPVENVITWVIEPPKKEESHFNKVQQKHINGKRPNPPQRGDSSRRASIERAYGKSTAL</sequence>
<dbReference type="SUPFAM" id="SSF57850">
    <property type="entry name" value="RING/U-box"/>
    <property type="match status" value="1"/>
</dbReference>
<organism evidence="6 7">
    <name type="scientific">Porites evermanni</name>
    <dbReference type="NCBI Taxonomy" id="104178"/>
    <lineage>
        <taxon>Eukaryota</taxon>
        <taxon>Metazoa</taxon>
        <taxon>Cnidaria</taxon>
        <taxon>Anthozoa</taxon>
        <taxon>Hexacorallia</taxon>
        <taxon>Scleractinia</taxon>
        <taxon>Fungiina</taxon>
        <taxon>Poritidae</taxon>
        <taxon>Porites</taxon>
    </lineage>
</organism>
<name>A0ABN8LXI7_9CNID</name>
<comment type="caution">
    <text evidence="6">The sequence shown here is derived from an EMBL/GenBank/DDBJ whole genome shotgun (WGS) entry which is preliminary data.</text>
</comment>
<feature type="domain" description="RING-type" evidence="5">
    <location>
        <begin position="29"/>
        <end position="67"/>
    </location>
</feature>
<feature type="region of interest" description="Disordered" evidence="4">
    <location>
        <begin position="380"/>
        <end position="424"/>
    </location>
</feature>
<accession>A0ABN8LXI7</accession>
<evidence type="ECO:0000256" key="3">
    <source>
        <dbReference type="PROSITE-ProRule" id="PRU00175"/>
    </source>
</evidence>
<keyword evidence="1 3" id="KW-0863">Zinc-finger</keyword>
<dbReference type="PROSITE" id="PS50089">
    <property type="entry name" value="ZF_RING_2"/>
    <property type="match status" value="1"/>
</dbReference>
<dbReference type="Proteomes" id="UP001159427">
    <property type="component" value="Unassembled WGS sequence"/>
</dbReference>
<keyword evidence="1 3" id="KW-0479">Metal-binding</keyword>
<evidence type="ECO:0000256" key="1">
    <source>
        <dbReference type="ARBA" id="ARBA00022771"/>
    </source>
</evidence>
<feature type="region of interest" description="Disordered" evidence="4">
    <location>
        <begin position="278"/>
        <end position="340"/>
    </location>
</feature>
<feature type="compositionally biased region" description="Basic and acidic residues" evidence="4">
    <location>
        <begin position="284"/>
        <end position="297"/>
    </location>
</feature>
<reference evidence="6 7" key="1">
    <citation type="submission" date="2022-05" db="EMBL/GenBank/DDBJ databases">
        <authorList>
            <consortium name="Genoscope - CEA"/>
            <person name="William W."/>
        </authorList>
    </citation>
    <scope>NUCLEOTIDE SEQUENCE [LARGE SCALE GENOMIC DNA]</scope>
</reference>
<dbReference type="InterPro" id="IPR001841">
    <property type="entry name" value="Znf_RING"/>
</dbReference>
<feature type="region of interest" description="Disordered" evidence="4">
    <location>
        <begin position="69"/>
        <end position="117"/>
    </location>
</feature>
<evidence type="ECO:0000313" key="7">
    <source>
        <dbReference type="Proteomes" id="UP001159427"/>
    </source>
</evidence>
<proteinExistence type="predicted"/>
<feature type="region of interest" description="Disordered" evidence="4">
    <location>
        <begin position="1"/>
        <end position="22"/>
    </location>
</feature>
<feature type="compositionally biased region" description="Low complexity" evidence="4">
    <location>
        <begin position="195"/>
        <end position="209"/>
    </location>
</feature>
<evidence type="ECO:0000259" key="5">
    <source>
        <dbReference type="PROSITE" id="PS50089"/>
    </source>
</evidence>
<evidence type="ECO:0000313" key="6">
    <source>
        <dbReference type="EMBL" id="CAH3021836.1"/>
    </source>
</evidence>